<keyword evidence="2" id="KW-1185">Reference proteome</keyword>
<gene>
    <name evidence="1" type="ORF">DVH24_001769</name>
</gene>
<dbReference type="STRING" id="3750.A0A498I9N1"/>
<organism evidence="1 2">
    <name type="scientific">Malus domestica</name>
    <name type="common">Apple</name>
    <name type="synonym">Pyrus malus</name>
    <dbReference type="NCBI Taxonomy" id="3750"/>
    <lineage>
        <taxon>Eukaryota</taxon>
        <taxon>Viridiplantae</taxon>
        <taxon>Streptophyta</taxon>
        <taxon>Embryophyta</taxon>
        <taxon>Tracheophyta</taxon>
        <taxon>Spermatophyta</taxon>
        <taxon>Magnoliopsida</taxon>
        <taxon>eudicotyledons</taxon>
        <taxon>Gunneridae</taxon>
        <taxon>Pentapetalae</taxon>
        <taxon>rosids</taxon>
        <taxon>fabids</taxon>
        <taxon>Rosales</taxon>
        <taxon>Rosaceae</taxon>
        <taxon>Amygdaloideae</taxon>
        <taxon>Maleae</taxon>
        <taxon>Malus</taxon>
    </lineage>
</organism>
<comment type="caution">
    <text evidence="1">The sequence shown here is derived from an EMBL/GenBank/DDBJ whole genome shotgun (WGS) entry which is preliminary data.</text>
</comment>
<sequence length="62" mass="6879">MEALEGARRVGGYGRNCLNQCCIPVCVGAQLPLYFFKKLNMNDGDTGLLGHEKREPPIKELN</sequence>
<dbReference type="AlphaFoldDB" id="A0A498I9N1"/>
<dbReference type="Proteomes" id="UP000290289">
    <property type="component" value="Chromosome 13"/>
</dbReference>
<evidence type="ECO:0000313" key="1">
    <source>
        <dbReference type="EMBL" id="RXH78251.1"/>
    </source>
</evidence>
<reference evidence="1 2" key="1">
    <citation type="submission" date="2018-10" db="EMBL/GenBank/DDBJ databases">
        <title>A high-quality apple genome assembly.</title>
        <authorList>
            <person name="Hu J."/>
        </authorList>
    </citation>
    <scope>NUCLEOTIDE SEQUENCE [LARGE SCALE GENOMIC DNA]</scope>
    <source>
        <strain evidence="2">cv. HFTH1</strain>
        <tissue evidence="1">Young leaf</tissue>
    </source>
</reference>
<dbReference type="Gramene" id="mRNA:MD13G0181300">
    <property type="protein sequence ID" value="mRNA:MD13G0181300"/>
    <property type="gene ID" value="MD13G0181300"/>
</dbReference>
<protein>
    <submittedName>
        <fullName evidence="1">Uncharacterized protein</fullName>
    </submittedName>
</protein>
<name>A0A498I9N1_MALDO</name>
<proteinExistence type="predicted"/>
<dbReference type="EMBL" id="RDQH01000339">
    <property type="protein sequence ID" value="RXH78251.1"/>
    <property type="molecule type" value="Genomic_DNA"/>
</dbReference>
<accession>A0A498I9N1</accession>
<evidence type="ECO:0000313" key="2">
    <source>
        <dbReference type="Proteomes" id="UP000290289"/>
    </source>
</evidence>